<dbReference type="GO" id="GO:0005975">
    <property type="term" value="P:carbohydrate metabolic process"/>
    <property type="evidence" value="ECO:0007669"/>
    <property type="project" value="InterPro"/>
</dbReference>
<dbReference type="Pfam" id="PF00128">
    <property type="entry name" value="Alpha-amylase"/>
    <property type="match status" value="1"/>
</dbReference>
<dbReference type="HOGENOM" id="CLU_043801_0_0_3"/>
<sequence length="493" mass="57452">MNQSLYPSLYQINTRLWFNRLSRELGHPMTLDDIPDKELDRLAALGFEWIYFLSVWQIGEAGRNISRTKPEWLAEYREVLPDLQVEDICGSGFAITGYTLNSKLGDSNALGRLRDRLHQRGLKLILDFVPNHTALDHPWVEEHLDYYIAGTPSQLAQKPNNYIKLDLSGGSEILAFGRDPYFDGWPDTLQLNYGNPSLQAARIEELLHIAQWCDGLRCDMAMLILPDIFQKTWGIEMEPFWSKAIQKVHQQYPAFVFMAEVYWDMEWRLQQEGFDYTYDKRLYDHLRYGVPRPVREHFWANLDYQPKSVRFLENHDEPRTAKTFAPDVHQAAAIISFLCPGLRFLHQGQLEGWQTKVTVHLCRGPEEETDPTLETFYSQLLACLRLDIFRNGTWQLLECQPAWETNWTWDCFIAFAWTAQNGQRAMVVVNYAANQSQCYVKLPWSDLAGKRFELKDLMNPVSYDVYGDNLLSTGFYLDLSAWGYHVFQIVESI</sequence>
<evidence type="ECO:0000313" key="2">
    <source>
        <dbReference type="EMBL" id="ADN14002.1"/>
    </source>
</evidence>
<dbReference type="InterPro" id="IPR017853">
    <property type="entry name" value="GH"/>
</dbReference>
<organism evidence="2 3">
    <name type="scientific">Gloeothece verrucosa (strain PCC 7822)</name>
    <name type="common">Cyanothece sp. (strain PCC 7822)</name>
    <dbReference type="NCBI Taxonomy" id="497965"/>
    <lineage>
        <taxon>Bacteria</taxon>
        <taxon>Bacillati</taxon>
        <taxon>Cyanobacteriota</taxon>
        <taxon>Cyanophyceae</taxon>
        <taxon>Oscillatoriophycideae</taxon>
        <taxon>Chroococcales</taxon>
        <taxon>Aphanothecaceae</taxon>
        <taxon>Gloeothece</taxon>
        <taxon>Gloeothece verrucosa</taxon>
    </lineage>
</organism>
<dbReference type="AlphaFoldDB" id="E0UBQ8"/>
<evidence type="ECO:0000259" key="1">
    <source>
        <dbReference type="SMART" id="SM00642"/>
    </source>
</evidence>
<dbReference type="PANTHER" id="PTHR47786:SF2">
    <property type="entry name" value="GLYCOSYL HYDROLASE FAMILY 13 CATALYTIC DOMAIN-CONTAINING PROTEIN"/>
    <property type="match status" value="1"/>
</dbReference>
<dbReference type="OrthoDB" id="9805159at2"/>
<name>E0UBQ8_GLOV7</name>
<dbReference type="SUPFAM" id="SSF51445">
    <property type="entry name" value="(Trans)glycosidases"/>
    <property type="match status" value="1"/>
</dbReference>
<dbReference type="CAZy" id="GH13">
    <property type="family name" value="Glycoside Hydrolase Family 13"/>
</dbReference>
<dbReference type="EMBL" id="CP002198">
    <property type="protein sequence ID" value="ADN14002.1"/>
    <property type="molecule type" value="Genomic_DNA"/>
</dbReference>
<accession>E0UBQ8</accession>
<gene>
    <name evidence="2" type="ordered locus">Cyan7822_2020</name>
</gene>
<dbReference type="KEGG" id="cyj:Cyan7822_2020"/>
<dbReference type="Proteomes" id="UP000008206">
    <property type="component" value="Chromosome"/>
</dbReference>
<protein>
    <submittedName>
        <fullName evidence="2">Alpha amylase catalytic region</fullName>
    </submittedName>
</protein>
<dbReference type="SMART" id="SM00642">
    <property type="entry name" value="Aamy"/>
    <property type="match status" value="1"/>
</dbReference>
<reference evidence="3" key="1">
    <citation type="journal article" date="2011" name="MBio">
        <title>Novel metabolic attributes of the genus Cyanothece, comprising a group of unicellular nitrogen-fixing Cyanobacteria.</title>
        <authorList>
            <person name="Bandyopadhyay A."/>
            <person name="Elvitigala T."/>
            <person name="Welsh E."/>
            <person name="Stockel J."/>
            <person name="Liberton M."/>
            <person name="Min H."/>
            <person name="Sherman L.A."/>
            <person name="Pakrasi H.B."/>
        </authorList>
    </citation>
    <scope>NUCLEOTIDE SEQUENCE [LARGE SCALE GENOMIC DNA]</scope>
    <source>
        <strain evidence="3">PCC 7822</strain>
    </source>
</reference>
<proteinExistence type="predicted"/>
<dbReference type="PANTHER" id="PTHR47786">
    <property type="entry name" value="ALPHA-1,4-GLUCAN:MALTOSE-1-PHOSPHATE MALTOSYLTRANSFERASE"/>
    <property type="match status" value="1"/>
</dbReference>
<dbReference type="STRING" id="497965.Cyan7822_2020"/>
<feature type="domain" description="Glycosyl hydrolase family 13 catalytic" evidence="1">
    <location>
        <begin position="11"/>
        <end position="384"/>
    </location>
</feature>
<dbReference type="InterPro" id="IPR006047">
    <property type="entry name" value="GH13_cat_dom"/>
</dbReference>
<evidence type="ECO:0000313" key="3">
    <source>
        <dbReference type="Proteomes" id="UP000008206"/>
    </source>
</evidence>
<dbReference type="RefSeq" id="WP_013322108.1">
    <property type="nucleotide sequence ID" value="NC_014501.1"/>
</dbReference>
<dbReference type="Gene3D" id="3.20.20.80">
    <property type="entry name" value="Glycosidases"/>
    <property type="match status" value="1"/>
</dbReference>
<dbReference type="CDD" id="cd11347">
    <property type="entry name" value="AmyAc_1"/>
    <property type="match status" value="1"/>
</dbReference>
<dbReference type="eggNOG" id="COG0366">
    <property type="taxonomic scope" value="Bacteria"/>
</dbReference>
<keyword evidence="3" id="KW-1185">Reference proteome</keyword>